<dbReference type="GO" id="GO:0012505">
    <property type="term" value="C:endomembrane system"/>
    <property type="evidence" value="ECO:0007669"/>
    <property type="project" value="TreeGrafter"/>
</dbReference>
<dbReference type="EMBL" id="QJKK01000005">
    <property type="protein sequence ID" value="RAL24120.1"/>
    <property type="molecule type" value="Genomic_DNA"/>
</dbReference>
<reference evidence="2 3" key="2">
    <citation type="submission" date="2018-06" db="EMBL/GenBank/DDBJ databases">
        <authorList>
            <person name="Zhirakovskaya E."/>
        </authorList>
    </citation>
    <scope>NUCLEOTIDE SEQUENCE [LARGE SCALE GENOMIC DNA]</scope>
    <source>
        <strain evidence="2 3">FBKL4.011</strain>
    </source>
</reference>
<dbReference type="Pfam" id="PF01425">
    <property type="entry name" value="Amidase"/>
    <property type="match status" value="1"/>
</dbReference>
<dbReference type="Proteomes" id="UP000251213">
    <property type="component" value="Unassembled WGS sequence"/>
</dbReference>
<feature type="domain" description="Amidase" evidence="1">
    <location>
        <begin position="26"/>
        <end position="452"/>
    </location>
</feature>
<dbReference type="InterPro" id="IPR052739">
    <property type="entry name" value="FAAH2"/>
</dbReference>
<reference evidence="2 3" key="1">
    <citation type="submission" date="2018-06" db="EMBL/GenBank/DDBJ databases">
        <title>Thermoflavimicrobium daqus sp. nov., a thermophilic microbe isolated from Moutai-flavour Daqu.</title>
        <authorList>
            <person name="Wang X."/>
            <person name="Zhou H."/>
        </authorList>
    </citation>
    <scope>NUCLEOTIDE SEQUENCE [LARGE SCALE GENOMIC DNA]</scope>
    <source>
        <strain evidence="2 3">FBKL4.011</strain>
    </source>
</reference>
<dbReference type="RefSeq" id="WP_113659113.1">
    <property type="nucleotide sequence ID" value="NZ_KZ845667.1"/>
</dbReference>
<organism evidence="2 3">
    <name type="scientific">Thermoflavimicrobium daqui</name>
    <dbReference type="NCBI Taxonomy" id="2137476"/>
    <lineage>
        <taxon>Bacteria</taxon>
        <taxon>Bacillati</taxon>
        <taxon>Bacillota</taxon>
        <taxon>Bacilli</taxon>
        <taxon>Bacillales</taxon>
        <taxon>Thermoactinomycetaceae</taxon>
        <taxon>Thermoflavimicrobium</taxon>
    </lineage>
</organism>
<keyword evidence="3" id="KW-1185">Reference proteome</keyword>
<gene>
    <name evidence="2" type="ORF">DL897_10540</name>
</gene>
<dbReference type="PANTHER" id="PTHR43372">
    <property type="entry name" value="FATTY-ACID AMIDE HYDROLASE"/>
    <property type="match status" value="1"/>
</dbReference>
<dbReference type="PROSITE" id="PS00571">
    <property type="entry name" value="AMIDASES"/>
    <property type="match status" value="1"/>
</dbReference>
<protein>
    <submittedName>
        <fullName evidence="2">Amidase</fullName>
    </submittedName>
</protein>
<proteinExistence type="predicted"/>
<name>A0A364K421_9BACL</name>
<dbReference type="InterPro" id="IPR020556">
    <property type="entry name" value="Amidase_CS"/>
</dbReference>
<dbReference type="SUPFAM" id="SSF75304">
    <property type="entry name" value="Amidase signature (AS) enzymes"/>
    <property type="match status" value="1"/>
</dbReference>
<evidence type="ECO:0000259" key="1">
    <source>
        <dbReference type="Pfam" id="PF01425"/>
    </source>
</evidence>
<sequence>MESILSMSATILAQKIASQEVTSLQATETYIAHIQRFNPKLNLMVEERFHSAREEAKEKDQMIQNGRAKGKLFGVPVSVKESFFVKGMKTTSGLPSRKNCIDSEDAQVIKYLKEEGAIILGKTNTPTFCFCQETDNTVYGRSNNPWDITRTVGGSSGGEAALIAVGGAAVGIGQDIGGSIRFPAHFNGVIGFKSGDKQVSDHGCYPPFTHPFQIRMLGIGAFAKSVADAQLIHEIISELPMNAQDLSRFTYIIPKPHSALPIQHKTAETIENIFQFFSKQGTVIREQPPFLLESALWWQLIMSVDGAQGLIDIAANSKISVIIKEFLRAQLGMNHTLHPFLTWAILGARMFQPSPKQWKELEKELAQASAEVDVFLRKRILILPVYHSPAGHHGKVYQEIFSIRKTFRRYMPYISYANTFGLPSLSIPVSEDPNGMPIGVQLITSAGQEHALFIAGEQLEKSFRGYQRCTYYDHE</sequence>
<dbReference type="PANTHER" id="PTHR43372:SF4">
    <property type="entry name" value="FATTY-ACID AMIDE HYDROLASE 2"/>
    <property type="match status" value="1"/>
</dbReference>
<evidence type="ECO:0000313" key="3">
    <source>
        <dbReference type="Proteomes" id="UP000251213"/>
    </source>
</evidence>
<dbReference type="InterPro" id="IPR036928">
    <property type="entry name" value="AS_sf"/>
</dbReference>
<evidence type="ECO:0000313" key="2">
    <source>
        <dbReference type="EMBL" id="RAL24120.1"/>
    </source>
</evidence>
<accession>A0A364K421</accession>
<dbReference type="Gene3D" id="3.90.1300.10">
    <property type="entry name" value="Amidase signature (AS) domain"/>
    <property type="match status" value="1"/>
</dbReference>
<comment type="caution">
    <text evidence="2">The sequence shown here is derived from an EMBL/GenBank/DDBJ whole genome shotgun (WGS) entry which is preliminary data.</text>
</comment>
<dbReference type="AlphaFoldDB" id="A0A364K421"/>
<dbReference type="OrthoDB" id="9811471at2"/>
<dbReference type="InterPro" id="IPR023631">
    <property type="entry name" value="Amidase_dom"/>
</dbReference>